<keyword evidence="1" id="KW-0543">Viral nucleoprotein</keyword>
<reference evidence="1" key="1">
    <citation type="journal article" date="2020" name="bioRxiv">
        <title>Single mosquito metatranscriptomics identifies vectors, emerging pathogens and reservoirs in one assay.</title>
        <authorList>
            <person name="Batson J."/>
            <person name="Dudas G."/>
            <person name="Haas-Stapleton E."/>
            <person name="Kistler A.L."/>
            <person name="Li L.M."/>
            <person name="Logan P."/>
            <person name="Ratnasiri K."/>
            <person name="Retallack H."/>
        </authorList>
    </citation>
    <scope>NUCLEOTIDE SEQUENCE</scope>
    <source>
        <strain evidence="1">CMS001_025_ALCO</strain>
    </source>
</reference>
<sequence length="490" mass="55482">MSKDRGCWSELEKTRQLKIIASTQLETMERVIEANLAMAKELALGRDLPEDLFSMYSPVEGRMTHREKIVVLKFCKKLSFADIVKDSPSMTPAVYSKLPEFGMLMTQQIHARNVLGLSLEGISSSTYISQLKSTQHLICKPNEIHRIAKNIQFMDKIVLTAQDTLCLGHVIGLLSWIPGLKYVIPAYLMTSDEAVQVVSGIVYDEEMGKLIPPGHVVSSTIDLTEGDARVAKWSKVQIQSLAYTILLAMVKQVLDWNQFSSFVERRIKALSFQLGADGIKISAETIIAALDPVDVTTFSTRIPFFKQLKSMMFNALIMFPDSVTHHMSQIFKESSITLFSFIHKFLATDDPTYLHVDGSLLQPITIWMERYRQLNSDYGSSWHYYKLLCPDGMLTSTKDIQILADAAMSWMITIDAPQREQLGRLRGFNQNERFLRLAARRLPDRFVNVARKSSAQLRADLLNSECIDVTAINWTTYFEALDAGTIEELQ</sequence>
<keyword evidence="1" id="KW-0946">Virion</keyword>
<dbReference type="EMBL" id="MW435015">
    <property type="protein sequence ID" value="QRW42736.1"/>
    <property type="molecule type" value="Genomic_RNA"/>
</dbReference>
<protein>
    <submittedName>
        <fullName evidence="1">Nucleoprotein</fullName>
    </submittedName>
</protein>
<accession>A0A894KF19</accession>
<name>A0A894KF19_9MONO</name>
<organism evidence="1">
    <name type="scientific">Gordis virus</name>
    <dbReference type="NCBI Taxonomy" id="2800918"/>
    <lineage>
        <taxon>Viruses</taxon>
        <taxon>Riboviria</taxon>
        <taxon>Orthornavirae</taxon>
        <taxon>Negarnaviricota</taxon>
        <taxon>Haploviricotina</taxon>
        <taxon>Monjiviricetes</taxon>
        <taxon>Mononegavirales</taxon>
        <taxon>Xinmoviridae</taxon>
        <taxon>Gordisvirus</taxon>
        <taxon>Gordisvirus californiense</taxon>
    </lineage>
</organism>
<dbReference type="GO" id="GO:0019013">
    <property type="term" value="C:viral nucleocapsid"/>
    <property type="evidence" value="ECO:0007669"/>
    <property type="project" value="UniProtKB-KW"/>
</dbReference>
<proteinExistence type="predicted"/>
<evidence type="ECO:0000313" key="1">
    <source>
        <dbReference type="EMBL" id="QRW42736.1"/>
    </source>
</evidence>